<dbReference type="AlphaFoldDB" id="A0A401RJM6"/>
<dbReference type="FunFam" id="1.10.287.3980:FF:000001">
    <property type="entry name" value="Mitochondrial ribosomal protein L34"/>
    <property type="match status" value="1"/>
</dbReference>
<dbReference type="STRING" id="137246.A0A401RJM6"/>
<evidence type="ECO:0000313" key="7">
    <source>
        <dbReference type="Proteomes" id="UP000287033"/>
    </source>
</evidence>
<gene>
    <name evidence="6" type="ORF">chiPu_0021657</name>
</gene>
<dbReference type="PANTHER" id="PTHR14503">
    <property type="entry name" value="MITOCHONDRIAL RIBOSOMAL PROTEIN 34 FAMILY MEMBER"/>
    <property type="match status" value="1"/>
</dbReference>
<evidence type="ECO:0000256" key="1">
    <source>
        <dbReference type="ARBA" id="ARBA00010111"/>
    </source>
</evidence>
<dbReference type="InterPro" id="IPR000271">
    <property type="entry name" value="Ribosomal_bL34"/>
</dbReference>
<comment type="caution">
    <text evidence="6">The sequence shown here is derived from an EMBL/GenBank/DDBJ whole genome shotgun (WGS) entry which is preliminary data.</text>
</comment>
<keyword evidence="2" id="KW-0689">Ribosomal protein</keyword>
<dbReference type="GO" id="GO:0006412">
    <property type="term" value="P:translation"/>
    <property type="evidence" value="ECO:0007669"/>
    <property type="project" value="InterPro"/>
</dbReference>
<accession>A0A401RJM6</accession>
<evidence type="ECO:0000313" key="6">
    <source>
        <dbReference type="EMBL" id="GCC18362.1"/>
    </source>
</evidence>
<organism evidence="6 7">
    <name type="scientific">Chiloscyllium punctatum</name>
    <name type="common">Brownbanded bambooshark</name>
    <name type="synonym">Hemiscyllium punctatum</name>
    <dbReference type="NCBI Taxonomy" id="137246"/>
    <lineage>
        <taxon>Eukaryota</taxon>
        <taxon>Metazoa</taxon>
        <taxon>Chordata</taxon>
        <taxon>Craniata</taxon>
        <taxon>Vertebrata</taxon>
        <taxon>Chondrichthyes</taxon>
        <taxon>Elasmobranchii</taxon>
        <taxon>Galeomorphii</taxon>
        <taxon>Galeoidea</taxon>
        <taxon>Orectolobiformes</taxon>
        <taxon>Hemiscylliidae</taxon>
        <taxon>Chiloscyllium</taxon>
    </lineage>
</organism>
<evidence type="ECO:0000256" key="5">
    <source>
        <dbReference type="ARBA" id="ARBA00035434"/>
    </source>
</evidence>
<name>A0A401RJM6_CHIPU</name>
<evidence type="ECO:0000256" key="4">
    <source>
        <dbReference type="ARBA" id="ARBA00035274"/>
    </source>
</evidence>
<dbReference type="OrthoDB" id="431691at2759"/>
<dbReference type="GO" id="GO:0003735">
    <property type="term" value="F:structural constituent of ribosome"/>
    <property type="evidence" value="ECO:0007669"/>
    <property type="project" value="InterPro"/>
</dbReference>
<evidence type="ECO:0000256" key="3">
    <source>
        <dbReference type="ARBA" id="ARBA00023274"/>
    </source>
</evidence>
<dbReference type="PANTHER" id="PTHR14503:SF4">
    <property type="entry name" value="LARGE RIBOSOMAL SUBUNIT PROTEIN BL34M"/>
    <property type="match status" value="1"/>
</dbReference>
<protein>
    <recommendedName>
        <fullName evidence="4">Large ribosomal subunit protein bL34m</fullName>
    </recommendedName>
    <alternativeName>
        <fullName evidence="5">39S ribosomal protein L34, mitochondrial</fullName>
    </alternativeName>
</protein>
<reference evidence="6 7" key="1">
    <citation type="journal article" date="2018" name="Nat. Ecol. Evol.">
        <title>Shark genomes provide insights into elasmobranch evolution and the origin of vertebrates.</title>
        <authorList>
            <person name="Hara Y"/>
            <person name="Yamaguchi K"/>
            <person name="Onimaru K"/>
            <person name="Kadota M"/>
            <person name="Koyanagi M"/>
            <person name="Keeley SD"/>
            <person name="Tatsumi K"/>
            <person name="Tanaka K"/>
            <person name="Motone F"/>
            <person name="Kageyama Y"/>
            <person name="Nozu R"/>
            <person name="Adachi N"/>
            <person name="Nishimura O"/>
            <person name="Nakagawa R"/>
            <person name="Tanegashima C"/>
            <person name="Kiyatake I"/>
            <person name="Matsumoto R"/>
            <person name="Murakumo K"/>
            <person name="Nishida K"/>
            <person name="Terakita A"/>
            <person name="Kuratani S"/>
            <person name="Sato K"/>
            <person name="Hyodo S Kuraku.S."/>
        </authorList>
    </citation>
    <scope>NUCLEOTIDE SEQUENCE [LARGE SCALE GENOMIC DNA]</scope>
</reference>
<sequence>CRWGPVPFLAPVVPSSSSLYKFCSTLLSRPSGLLTLSPSVSQLEAGGLSSRLFPWSKGQVRTKKRGTEYQPKVIKRIRTHGWKKRISTRGGIEVILRRMLKGRKSLTY</sequence>
<proteinExistence type="inferred from homology"/>
<dbReference type="Gene3D" id="1.10.287.3980">
    <property type="match status" value="1"/>
</dbReference>
<comment type="similarity">
    <text evidence="1">Belongs to the bacterial ribosomal protein bL34 family.</text>
</comment>
<dbReference type="Pfam" id="PF00468">
    <property type="entry name" value="Ribosomal_L34"/>
    <property type="match status" value="1"/>
</dbReference>
<keyword evidence="3" id="KW-0687">Ribonucleoprotein</keyword>
<keyword evidence="7" id="KW-1185">Reference proteome</keyword>
<evidence type="ECO:0000256" key="2">
    <source>
        <dbReference type="ARBA" id="ARBA00022980"/>
    </source>
</evidence>
<dbReference type="GO" id="GO:0005762">
    <property type="term" value="C:mitochondrial large ribosomal subunit"/>
    <property type="evidence" value="ECO:0007669"/>
    <property type="project" value="TreeGrafter"/>
</dbReference>
<dbReference type="Proteomes" id="UP000287033">
    <property type="component" value="Unassembled WGS sequence"/>
</dbReference>
<feature type="non-terminal residue" evidence="6">
    <location>
        <position position="1"/>
    </location>
</feature>
<dbReference type="EMBL" id="BEZZ01004430">
    <property type="protein sequence ID" value="GCC18362.1"/>
    <property type="molecule type" value="Genomic_DNA"/>
</dbReference>
<dbReference type="OMA" id="RIRTHGW"/>